<evidence type="ECO:0000259" key="2">
    <source>
        <dbReference type="Pfam" id="PF07670"/>
    </source>
</evidence>
<accession>A0A9D1I9J5</accession>
<comment type="caution">
    <text evidence="3">The sequence shown here is derived from an EMBL/GenBank/DDBJ whole genome shotgun (WGS) entry which is preliminary data.</text>
</comment>
<sequence>MLLSSIIGIFSFILILFFVIFSESCVPETRNAVMMFLNTVLPTMFPFYVLSSLIVSGGFLTRIAKPVKPLTERVMRLPGSCIAAIILGCLCGFPIGAKITCDLKARGDITEEEAERLSSFTNNVGPVFMASIVGGTYLGSIRSGLLIWLSVTLASLGSGILLCRVHRSSAAPGFGGTPPIQGKTDIPAAILSSLNTVLYVGAVIIFFSSVTSLLKLIPCLSDFIYSASYSFLEITGGLRSLGESVQAANPILKYMLFSAFSAWSGCSVHMQVCGILASGNIKVKYYFIGKFLQSLLAPLIAAALFFFL</sequence>
<dbReference type="InterPro" id="IPR011642">
    <property type="entry name" value="Gate_dom"/>
</dbReference>
<dbReference type="Pfam" id="PF07670">
    <property type="entry name" value="Gate"/>
    <property type="match status" value="1"/>
</dbReference>
<feature type="transmembrane region" description="Helical" evidence="1">
    <location>
        <begin position="77"/>
        <end position="99"/>
    </location>
</feature>
<feature type="transmembrane region" description="Helical" evidence="1">
    <location>
        <begin position="197"/>
        <end position="217"/>
    </location>
</feature>
<evidence type="ECO:0000256" key="1">
    <source>
        <dbReference type="SAM" id="Phobius"/>
    </source>
</evidence>
<feature type="transmembrane region" description="Helical" evidence="1">
    <location>
        <begin position="6"/>
        <end position="26"/>
    </location>
</feature>
<reference evidence="3" key="2">
    <citation type="journal article" date="2021" name="PeerJ">
        <title>Extensive microbial diversity within the chicken gut microbiome revealed by metagenomics and culture.</title>
        <authorList>
            <person name="Gilroy R."/>
            <person name="Ravi A."/>
            <person name="Getino M."/>
            <person name="Pursley I."/>
            <person name="Horton D.L."/>
            <person name="Alikhan N.F."/>
            <person name="Baker D."/>
            <person name="Gharbi K."/>
            <person name="Hall N."/>
            <person name="Watson M."/>
            <person name="Adriaenssens E.M."/>
            <person name="Foster-Nyarko E."/>
            <person name="Jarju S."/>
            <person name="Secka A."/>
            <person name="Antonio M."/>
            <person name="Oren A."/>
            <person name="Chaudhuri R.R."/>
            <person name="La Ragione R."/>
            <person name="Hildebrand F."/>
            <person name="Pallen M.J."/>
        </authorList>
    </citation>
    <scope>NUCLEOTIDE SEQUENCE</scope>
    <source>
        <strain evidence="3">CHK195-4489</strain>
    </source>
</reference>
<reference evidence="3" key="1">
    <citation type="submission" date="2020-10" db="EMBL/GenBank/DDBJ databases">
        <authorList>
            <person name="Gilroy R."/>
        </authorList>
    </citation>
    <scope>NUCLEOTIDE SEQUENCE</scope>
    <source>
        <strain evidence="3">CHK195-4489</strain>
    </source>
</reference>
<dbReference type="EMBL" id="DVMM01000082">
    <property type="protein sequence ID" value="HIU29460.1"/>
    <property type="molecule type" value="Genomic_DNA"/>
</dbReference>
<keyword evidence="1" id="KW-0472">Membrane</keyword>
<feature type="transmembrane region" description="Helical" evidence="1">
    <location>
        <begin position="285"/>
        <end position="307"/>
    </location>
</feature>
<name>A0A9D1I9J5_9CLOT</name>
<keyword evidence="1" id="KW-0812">Transmembrane</keyword>
<dbReference type="Proteomes" id="UP000824089">
    <property type="component" value="Unassembled WGS sequence"/>
</dbReference>
<evidence type="ECO:0000313" key="3">
    <source>
        <dbReference type="EMBL" id="HIU29460.1"/>
    </source>
</evidence>
<protein>
    <recommendedName>
        <fullName evidence="2">Nucleoside transporter/FeoB GTPase Gate domain-containing protein</fullName>
    </recommendedName>
</protein>
<keyword evidence="1" id="KW-1133">Transmembrane helix</keyword>
<evidence type="ECO:0000313" key="4">
    <source>
        <dbReference type="Proteomes" id="UP000824089"/>
    </source>
</evidence>
<feature type="transmembrane region" description="Helical" evidence="1">
    <location>
        <begin position="33"/>
        <end position="57"/>
    </location>
</feature>
<organism evidence="3 4">
    <name type="scientific">Candidatus Egerieisoma faecipullorum</name>
    <dbReference type="NCBI Taxonomy" id="2840963"/>
    <lineage>
        <taxon>Bacteria</taxon>
        <taxon>Bacillati</taxon>
        <taxon>Bacillota</taxon>
        <taxon>Clostridia</taxon>
        <taxon>Eubacteriales</taxon>
        <taxon>Clostridiaceae</taxon>
        <taxon>Clostridiaceae incertae sedis</taxon>
        <taxon>Candidatus Egerieisoma</taxon>
    </lineage>
</organism>
<feature type="transmembrane region" description="Helical" evidence="1">
    <location>
        <begin position="145"/>
        <end position="163"/>
    </location>
</feature>
<proteinExistence type="predicted"/>
<dbReference type="AlphaFoldDB" id="A0A9D1I9J5"/>
<gene>
    <name evidence="3" type="ORF">IAD50_04085</name>
</gene>
<feature type="transmembrane region" description="Helical" evidence="1">
    <location>
        <begin position="254"/>
        <end position="279"/>
    </location>
</feature>
<feature type="domain" description="Nucleoside transporter/FeoB GTPase Gate" evidence="2">
    <location>
        <begin position="39"/>
        <end position="102"/>
    </location>
</feature>